<keyword evidence="11" id="KW-1185">Reference proteome</keyword>
<evidence type="ECO:0000256" key="2">
    <source>
        <dbReference type="ARBA" id="ARBA00006079"/>
    </source>
</evidence>
<keyword evidence="3" id="KW-0805">Transcription regulation</keyword>
<dbReference type="eggNOG" id="KOG3119">
    <property type="taxonomic scope" value="Eukaryota"/>
</dbReference>
<comment type="subcellular location">
    <subcellularLocation>
        <location evidence="1">Nucleus</location>
    </subcellularLocation>
</comment>
<name>A0A1X7VC21_AMPQE</name>
<keyword evidence="5" id="KW-0804">Transcription</keyword>
<evidence type="ECO:0000256" key="4">
    <source>
        <dbReference type="ARBA" id="ARBA00023125"/>
    </source>
</evidence>
<dbReference type="PANTHER" id="PTHR11988">
    <property type="entry name" value="THYROTROPH EMBRYONIC FACTOR RELATED"/>
    <property type="match status" value="1"/>
</dbReference>
<dbReference type="Gene3D" id="1.20.5.170">
    <property type="match status" value="1"/>
</dbReference>
<keyword evidence="6" id="KW-0539">Nucleus</keyword>
<feature type="region of interest" description="Disordered" evidence="8">
    <location>
        <begin position="84"/>
        <end position="144"/>
    </location>
</feature>
<keyword evidence="7" id="KW-0175">Coiled coil</keyword>
<dbReference type="PROSITE" id="PS50217">
    <property type="entry name" value="BZIP"/>
    <property type="match status" value="1"/>
</dbReference>
<dbReference type="PANTHER" id="PTHR11988:SF27">
    <property type="entry name" value="GH27708P"/>
    <property type="match status" value="1"/>
</dbReference>
<gene>
    <name evidence="10" type="primary">100641290</name>
</gene>
<evidence type="ECO:0000256" key="3">
    <source>
        <dbReference type="ARBA" id="ARBA00023015"/>
    </source>
</evidence>
<evidence type="ECO:0000256" key="8">
    <source>
        <dbReference type="SAM" id="MobiDB-lite"/>
    </source>
</evidence>
<dbReference type="GO" id="GO:0000978">
    <property type="term" value="F:RNA polymerase II cis-regulatory region sequence-specific DNA binding"/>
    <property type="evidence" value="ECO:0007669"/>
    <property type="project" value="TreeGrafter"/>
</dbReference>
<organism evidence="10">
    <name type="scientific">Amphimedon queenslandica</name>
    <name type="common">Sponge</name>
    <dbReference type="NCBI Taxonomy" id="400682"/>
    <lineage>
        <taxon>Eukaryota</taxon>
        <taxon>Metazoa</taxon>
        <taxon>Porifera</taxon>
        <taxon>Demospongiae</taxon>
        <taxon>Heteroscleromorpha</taxon>
        <taxon>Haplosclerida</taxon>
        <taxon>Niphatidae</taxon>
        <taxon>Amphimedon</taxon>
    </lineage>
</organism>
<accession>A0A1X7VC21</accession>
<dbReference type="OrthoDB" id="6022300at2759"/>
<dbReference type="SMART" id="SM00338">
    <property type="entry name" value="BRLZ"/>
    <property type="match status" value="1"/>
</dbReference>
<dbReference type="InParanoid" id="A0A1X7VC21"/>
<evidence type="ECO:0000313" key="10">
    <source>
        <dbReference type="EnsemblMetazoa" id="Aqu2.1.37571_001"/>
    </source>
</evidence>
<dbReference type="STRING" id="400682.A0A1X7VC21"/>
<sequence length="226" mass="25156">MDDSSSKNLCVGSNGLFLNGQEDLGLFASFQHQWSNMAGGASSSSSLAAMAGLQNDKSLGTTGSSSSPEDASFLNSHAMISAVDSNRSSAISDHTDTEDYEDDRPKRKRPRNPIPNEKKDDKYWERRRKNNIAAKRSRETKKQKVDEELLKAKDAIQENHKLKQEIEVLKAEINSLRRLLKDANMTLSLWIRAKQTSEPASQLPPMLRNTTGNMPFVTFPVTTSNL</sequence>
<dbReference type="GO" id="GO:0000981">
    <property type="term" value="F:DNA-binding transcription factor activity, RNA polymerase II-specific"/>
    <property type="evidence" value="ECO:0007669"/>
    <property type="project" value="TreeGrafter"/>
</dbReference>
<evidence type="ECO:0000256" key="1">
    <source>
        <dbReference type="ARBA" id="ARBA00004123"/>
    </source>
</evidence>
<reference evidence="11" key="1">
    <citation type="journal article" date="2010" name="Nature">
        <title>The Amphimedon queenslandica genome and the evolution of animal complexity.</title>
        <authorList>
            <person name="Srivastava M."/>
            <person name="Simakov O."/>
            <person name="Chapman J."/>
            <person name="Fahey B."/>
            <person name="Gauthier M.E."/>
            <person name="Mitros T."/>
            <person name="Richards G.S."/>
            <person name="Conaco C."/>
            <person name="Dacre M."/>
            <person name="Hellsten U."/>
            <person name="Larroux C."/>
            <person name="Putnam N.H."/>
            <person name="Stanke M."/>
            <person name="Adamska M."/>
            <person name="Darling A."/>
            <person name="Degnan S.M."/>
            <person name="Oakley T.H."/>
            <person name="Plachetzki D.C."/>
            <person name="Zhai Y."/>
            <person name="Adamski M."/>
            <person name="Calcino A."/>
            <person name="Cummins S.F."/>
            <person name="Goodstein D.M."/>
            <person name="Harris C."/>
            <person name="Jackson D.J."/>
            <person name="Leys S.P."/>
            <person name="Shu S."/>
            <person name="Woodcroft B.J."/>
            <person name="Vervoort M."/>
            <person name="Kosik K.S."/>
            <person name="Manning G."/>
            <person name="Degnan B.M."/>
            <person name="Rokhsar D.S."/>
        </authorList>
    </citation>
    <scope>NUCLEOTIDE SEQUENCE [LARGE SCALE GENOMIC DNA]</scope>
</reference>
<proteinExistence type="inferred from homology"/>
<evidence type="ECO:0000313" key="11">
    <source>
        <dbReference type="Proteomes" id="UP000007879"/>
    </source>
</evidence>
<protein>
    <recommendedName>
        <fullName evidence="9">BZIP domain-containing protein</fullName>
    </recommendedName>
</protein>
<feature type="domain" description="BZIP" evidence="9">
    <location>
        <begin position="120"/>
        <end position="183"/>
    </location>
</feature>
<dbReference type="SUPFAM" id="SSF57959">
    <property type="entry name" value="Leucine zipper domain"/>
    <property type="match status" value="1"/>
</dbReference>
<dbReference type="AlphaFoldDB" id="A0A1X7VC21"/>
<dbReference type="EnsemblMetazoa" id="XM_003384841.3">
    <property type="protein sequence ID" value="XP_003384889.1"/>
    <property type="gene ID" value="LOC100641290"/>
</dbReference>
<reference evidence="10" key="2">
    <citation type="submission" date="2017-05" db="UniProtKB">
        <authorList>
            <consortium name="EnsemblMetazoa"/>
        </authorList>
    </citation>
    <scope>IDENTIFICATION</scope>
</reference>
<comment type="similarity">
    <text evidence="2">Belongs to the bZIP family. NFIL3 subfamily.</text>
</comment>
<evidence type="ECO:0000256" key="6">
    <source>
        <dbReference type="ARBA" id="ARBA00023242"/>
    </source>
</evidence>
<evidence type="ECO:0000259" key="9">
    <source>
        <dbReference type="PROSITE" id="PS50217"/>
    </source>
</evidence>
<dbReference type="GO" id="GO:0005634">
    <property type="term" value="C:nucleus"/>
    <property type="evidence" value="ECO:0007669"/>
    <property type="project" value="UniProtKB-SubCell"/>
</dbReference>
<dbReference type="KEGG" id="aqu:100641290"/>
<dbReference type="Proteomes" id="UP000007879">
    <property type="component" value="Unassembled WGS sequence"/>
</dbReference>
<dbReference type="CDD" id="cd14695">
    <property type="entry name" value="bZIP_HLF"/>
    <property type="match status" value="1"/>
</dbReference>
<dbReference type="InterPro" id="IPR004827">
    <property type="entry name" value="bZIP"/>
</dbReference>
<evidence type="ECO:0000256" key="7">
    <source>
        <dbReference type="SAM" id="Coils"/>
    </source>
</evidence>
<dbReference type="FunFam" id="1.20.5.170:FF:000025">
    <property type="entry name" value="nuclear factor interleukin-3-regulated protein-like"/>
    <property type="match status" value="1"/>
</dbReference>
<keyword evidence="4" id="KW-0238">DNA-binding</keyword>
<dbReference type="Pfam" id="PF07716">
    <property type="entry name" value="bZIP_2"/>
    <property type="match status" value="1"/>
</dbReference>
<dbReference type="InterPro" id="IPR046347">
    <property type="entry name" value="bZIP_sf"/>
</dbReference>
<evidence type="ECO:0000256" key="5">
    <source>
        <dbReference type="ARBA" id="ARBA00023163"/>
    </source>
</evidence>
<dbReference type="EnsemblMetazoa" id="Aqu2.1.37571_001">
    <property type="protein sequence ID" value="Aqu2.1.37571_001"/>
    <property type="gene ID" value="Aqu2.1.37571"/>
</dbReference>
<feature type="coiled-coil region" evidence="7">
    <location>
        <begin position="145"/>
        <end position="186"/>
    </location>
</feature>
<dbReference type="InterPro" id="IPR040223">
    <property type="entry name" value="PAR_bZIP"/>
</dbReference>